<comment type="similarity">
    <text evidence="1">Belongs to the LysR transcriptional regulatory family.</text>
</comment>
<evidence type="ECO:0000313" key="7">
    <source>
        <dbReference type="Proteomes" id="UP000440498"/>
    </source>
</evidence>
<evidence type="ECO:0000256" key="4">
    <source>
        <dbReference type="ARBA" id="ARBA00023163"/>
    </source>
</evidence>
<sequence>MDQLLAMRTFARVVEAGTFTKAADSLQMPKATVTKLVQSLEAHLGVRLLQRTTRHVAVTEDGALYYDKATRFIKDLGDIDNSFGAAHGTPRGHLRVDTGSSVASRIIVPALPEFLERYPGIQLDLGVSDRHVDLISDNVDCVIRGGVITDQSLVARPIGKTAWITCAAPDYLAAHGTPRHPSELEGEHRFINYLSARSGRPVPASFARAGQRLEIRPRHAIGINESNAHFAAALAGLGVIQTFDYIARDHIASGALVPILKSWQPAPYPFHVVYPPNRHLSNRVRVFIDWIAGRFAELA</sequence>
<dbReference type="CDD" id="cd08472">
    <property type="entry name" value="PBP2_CrgA_like_3"/>
    <property type="match status" value="1"/>
</dbReference>
<keyword evidence="7" id="KW-1185">Reference proteome</keyword>
<dbReference type="PANTHER" id="PTHR30537">
    <property type="entry name" value="HTH-TYPE TRANSCRIPTIONAL REGULATOR"/>
    <property type="match status" value="1"/>
</dbReference>
<accession>A0A6A7MUQ5</accession>
<evidence type="ECO:0000259" key="5">
    <source>
        <dbReference type="PROSITE" id="PS50931"/>
    </source>
</evidence>
<dbReference type="InterPro" id="IPR005119">
    <property type="entry name" value="LysR_subst-bd"/>
</dbReference>
<keyword evidence="4" id="KW-0804">Transcription</keyword>
<evidence type="ECO:0000256" key="2">
    <source>
        <dbReference type="ARBA" id="ARBA00023015"/>
    </source>
</evidence>
<dbReference type="Pfam" id="PF03466">
    <property type="entry name" value="LysR_substrate"/>
    <property type="match status" value="1"/>
</dbReference>
<proteinExistence type="inferred from homology"/>
<dbReference type="PANTHER" id="PTHR30537:SF17">
    <property type="entry name" value="LYSR-FAMILY REGULATORY PROTEIN"/>
    <property type="match status" value="1"/>
</dbReference>
<evidence type="ECO:0000256" key="1">
    <source>
        <dbReference type="ARBA" id="ARBA00009437"/>
    </source>
</evidence>
<dbReference type="Gene3D" id="1.10.10.10">
    <property type="entry name" value="Winged helix-like DNA-binding domain superfamily/Winged helix DNA-binding domain"/>
    <property type="match status" value="1"/>
</dbReference>
<dbReference type="Gene3D" id="3.40.190.10">
    <property type="entry name" value="Periplasmic binding protein-like II"/>
    <property type="match status" value="2"/>
</dbReference>
<name>A0A6A7MUQ5_9BURK</name>
<evidence type="ECO:0000256" key="3">
    <source>
        <dbReference type="ARBA" id="ARBA00023125"/>
    </source>
</evidence>
<organism evidence="6 7">
    <name type="scientific">Rugamonas aquatica</name>
    <dbReference type="NCBI Taxonomy" id="2743357"/>
    <lineage>
        <taxon>Bacteria</taxon>
        <taxon>Pseudomonadati</taxon>
        <taxon>Pseudomonadota</taxon>
        <taxon>Betaproteobacteria</taxon>
        <taxon>Burkholderiales</taxon>
        <taxon>Oxalobacteraceae</taxon>
        <taxon>Telluria group</taxon>
        <taxon>Rugamonas</taxon>
    </lineage>
</organism>
<dbReference type="SUPFAM" id="SSF46785">
    <property type="entry name" value="Winged helix' DNA-binding domain"/>
    <property type="match status" value="1"/>
</dbReference>
<dbReference type="InterPro" id="IPR036388">
    <property type="entry name" value="WH-like_DNA-bd_sf"/>
</dbReference>
<evidence type="ECO:0000313" key="6">
    <source>
        <dbReference type="EMBL" id="MQA36852.1"/>
    </source>
</evidence>
<dbReference type="AlphaFoldDB" id="A0A6A7MUQ5"/>
<dbReference type="GO" id="GO:0003700">
    <property type="term" value="F:DNA-binding transcription factor activity"/>
    <property type="evidence" value="ECO:0007669"/>
    <property type="project" value="InterPro"/>
</dbReference>
<feature type="domain" description="HTH lysR-type" evidence="5">
    <location>
        <begin position="1"/>
        <end position="59"/>
    </location>
</feature>
<keyword evidence="3" id="KW-0238">DNA-binding</keyword>
<dbReference type="SUPFAM" id="SSF53850">
    <property type="entry name" value="Periplasmic binding protein-like II"/>
    <property type="match status" value="1"/>
</dbReference>
<dbReference type="RefSeq" id="WP_152836211.1">
    <property type="nucleotide sequence ID" value="NZ_WHUG01000001.1"/>
</dbReference>
<dbReference type="InterPro" id="IPR000847">
    <property type="entry name" value="LysR_HTH_N"/>
</dbReference>
<reference evidence="6 7" key="1">
    <citation type="submission" date="2019-10" db="EMBL/GenBank/DDBJ databases">
        <title>Two novel species isolated from a subtropical stream in China.</title>
        <authorList>
            <person name="Lu H."/>
        </authorList>
    </citation>
    <scope>NUCLEOTIDE SEQUENCE [LARGE SCALE GENOMIC DNA]</scope>
    <source>
        <strain evidence="6 7">FT29W</strain>
    </source>
</reference>
<dbReference type="EMBL" id="WHUG01000001">
    <property type="protein sequence ID" value="MQA36852.1"/>
    <property type="molecule type" value="Genomic_DNA"/>
</dbReference>
<dbReference type="FunFam" id="1.10.10.10:FF:000001">
    <property type="entry name" value="LysR family transcriptional regulator"/>
    <property type="match status" value="1"/>
</dbReference>
<comment type="caution">
    <text evidence="6">The sequence shown here is derived from an EMBL/GenBank/DDBJ whole genome shotgun (WGS) entry which is preliminary data.</text>
</comment>
<protein>
    <submittedName>
        <fullName evidence="6">LysR family transcriptional regulator</fullName>
    </submittedName>
</protein>
<dbReference type="InterPro" id="IPR036390">
    <property type="entry name" value="WH_DNA-bd_sf"/>
</dbReference>
<dbReference type="Pfam" id="PF00126">
    <property type="entry name" value="HTH_1"/>
    <property type="match status" value="1"/>
</dbReference>
<keyword evidence="2" id="KW-0805">Transcription regulation</keyword>
<dbReference type="Proteomes" id="UP000440498">
    <property type="component" value="Unassembled WGS sequence"/>
</dbReference>
<dbReference type="GO" id="GO:0043565">
    <property type="term" value="F:sequence-specific DNA binding"/>
    <property type="evidence" value="ECO:0007669"/>
    <property type="project" value="TreeGrafter"/>
</dbReference>
<dbReference type="GO" id="GO:0006351">
    <property type="term" value="P:DNA-templated transcription"/>
    <property type="evidence" value="ECO:0007669"/>
    <property type="project" value="TreeGrafter"/>
</dbReference>
<dbReference type="PROSITE" id="PS50931">
    <property type="entry name" value="HTH_LYSR"/>
    <property type="match status" value="1"/>
</dbReference>
<gene>
    <name evidence="6" type="ORF">GEV02_01710</name>
</gene>
<dbReference type="InterPro" id="IPR058163">
    <property type="entry name" value="LysR-type_TF_proteobact-type"/>
</dbReference>